<accession>A0A0V0QPH1</accession>
<evidence type="ECO:0000313" key="3">
    <source>
        <dbReference type="EMBL" id="KRX03960.1"/>
    </source>
</evidence>
<feature type="coiled-coil region" evidence="1">
    <location>
        <begin position="216"/>
        <end position="247"/>
    </location>
</feature>
<feature type="compositionally biased region" description="Basic and acidic residues" evidence="2">
    <location>
        <begin position="623"/>
        <end position="633"/>
    </location>
</feature>
<dbReference type="EMBL" id="LDAU01000122">
    <property type="protein sequence ID" value="KRX03960.1"/>
    <property type="molecule type" value="Genomic_DNA"/>
</dbReference>
<comment type="caution">
    <text evidence="3">The sequence shown here is derived from an EMBL/GenBank/DDBJ whole genome shotgun (WGS) entry which is preliminary data.</text>
</comment>
<keyword evidence="4" id="KW-1185">Reference proteome</keyword>
<evidence type="ECO:0000256" key="2">
    <source>
        <dbReference type="SAM" id="MobiDB-lite"/>
    </source>
</evidence>
<protein>
    <submittedName>
        <fullName evidence="3">Uncharacterized protein</fullName>
    </submittedName>
</protein>
<gene>
    <name evidence="3" type="ORF">PPERSA_12407</name>
</gene>
<proteinExistence type="predicted"/>
<reference evidence="3 4" key="1">
    <citation type="journal article" date="2015" name="Sci. Rep.">
        <title>Genome of the facultative scuticociliatosis pathogen Pseudocohnilembus persalinus provides insight into its virulence through horizontal gene transfer.</title>
        <authorList>
            <person name="Xiong J."/>
            <person name="Wang G."/>
            <person name="Cheng J."/>
            <person name="Tian M."/>
            <person name="Pan X."/>
            <person name="Warren A."/>
            <person name="Jiang C."/>
            <person name="Yuan D."/>
            <person name="Miao W."/>
        </authorList>
    </citation>
    <scope>NUCLEOTIDE SEQUENCE [LARGE SCALE GENOMIC DNA]</scope>
    <source>
        <strain evidence="3">36N120E</strain>
    </source>
</reference>
<feature type="region of interest" description="Disordered" evidence="2">
    <location>
        <begin position="623"/>
        <end position="642"/>
    </location>
</feature>
<dbReference type="Proteomes" id="UP000054937">
    <property type="component" value="Unassembled WGS sequence"/>
</dbReference>
<dbReference type="InParanoid" id="A0A0V0QPH1"/>
<evidence type="ECO:0000313" key="4">
    <source>
        <dbReference type="Proteomes" id="UP000054937"/>
    </source>
</evidence>
<sequence>MKIQKRPDNLNIVTKNLQINRKSLMEKSTPRFYIKANEEEDVQMKKLLNQADQKALNEGQSQIFEETITNQFKKNFNSSIKIKQKLQNNLLELRTPKKSQNSQDFKNVTFREKFIKNQVKKQVEKKEKEPKNIIQQNSQKQQLCEISQNYNSNNTNKNICQQSILQKQMVNREFSNFAQQSEEKQQILIYKDEIVQNPQKNSGQLGIEQNNSIIKIDQTQSLSKFQKQQIQEQKQKTEINNNNQQTNKNLLDFDEISFNSHIKVKKIGSQKNKLKPSVNQNNMAQMMCQNQIKENFNLQSITNSTQIDSLEFNKQLQKKLELDNNFNSNINLFKHNPKQENQILQINLEKNQSLKNQIIKQYTDLKDLLENKQNNEFLDLSQQQDIFYNDGKIQIDVKNQDNQDKLVEQIATSNSKQNDSKFWWRQVSENQNNITNIHIANDLEKIQNTTGNTKKENKKHIGINVNYVQKKRKDNNNNIDIKNQNNEESYNFAFNCQEKMLNSKKNTSEQQQFNNMNNKKIEANKNKFIEIHDYSIKQEYQNIKQKNTNLPQISQQRQLSYHFSCQNLDNQTKSQQSCSLHTKSNQINENSKIFQLNSQRMIQIQEQRQQRQNQNQLINLQKERENRSKELNSSKDSSQSLRSKKEFYSVFNSGKVSRNLNKNREISFKLLNDLENKQMKKTSSIKQNGQKSSFFENQVQKNDIQHQNYDNYFNDSQRNVKLYENLLKQNKQLSLQLSKEKQQYMDQSGNSYLQKQECASSLHLKNLQFLENKRVFSANEIQNQSSLKQNNNNQSLQNIFKLNKIQSNYQSPQREQLINKYYLKPSLHKIKPYSQHSEQLGGIKQNQQIQKNQQISYLENQLNKKQNKSQLNKNDGYIENFQNNQKKIKQFLKNNTQVQDLYDQDSYLDLNLEPQNFDSIKNMQNKQLNKRQLNIIKNNYYNESLVHSPSTNYTENI</sequence>
<dbReference type="AlphaFoldDB" id="A0A0V0QPH1"/>
<evidence type="ECO:0000256" key="1">
    <source>
        <dbReference type="SAM" id="Coils"/>
    </source>
</evidence>
<organism evidence="3 4">
    <name type="scientific">Pseudocohnilembus persalinus</name>
    <name type="common">Ciliate</name>
    <dbReference type="NCBI Taxonomy" id="266149"/>
    <lineage>
        <taxon>Eukaryota</taxon>
        <taxon>Sar</taxon>
        <taxon>Alveolata</taxon>
        <taxon>Ciliophora</taxon>
        <taxon>Intramacronucleata</taxon>
        <taxon>Oligohymenophorea</taxon>
        <taxon>Scuticociliatia</taxon>
        <taxon>Philasterida</taxon>
        <taxon>Pseudocohnilembidae</taxon>
        <taxon>Pseudocohnilembus</taxon>
    </lineage>
</organism>
<keyword evidence="1" id="KW-0175">Coiled coil</keyword>
<name>A0A0V0QPH1_PSEPJ</name>